<gene>
    <name evidence="2" type="ORF">L1049_024229</name>
</gene>
<dbReference type="EMBL" id="JBBPBK010000005">
    <property type="protein sequence ID" value="KAK9285045.1"/>
    <property type="molecule type" value="Genomic_DNA"/>
</dbReference>
<dbReference type="Proteomes" id="UP001415857">
    <property type="component" value="Unassembled WGS sequence"/>
</dbReference>
<dbReference type="PANTHER" id="PTHR13935:SF118">
    <property type="entry name" value="BHLH DOMAIN-CONTAINING PROTEIN"/>
    <property type="match status" value="1"/>
</dbReference>
<sequence>MEVLEKGEKYDSYPYFKKELLYLKKTYSKLRQYPTPEVYTELYCKGSILIDCWRNLRVNYQLAIEVAETLLECAEKRLVKYIKEYQISIDNIAPIEEEANPPIHVLLDLATTHVKHLQERIEELKQTKELLKGDNNRTQKRTRGAIAPVINLRNFESALEVNLIIGPDKKFMLHELISALEEEGAEVISASHCTLGDKISYTIHSQAISARIGIEPSGVDERLKKLIP</sequence>
<keyword evidence="3" id="KW-1185">Reference proteome</keyword>
<evidence type="ECO:0000313" key="2">
    <source>
        <dbReference type="EMBL" id="KAK9285045.1"/>
    </source>
</evidence>
<protein>
    <submittedName>
        <fullName evidence="2">Uncharacterized protein</fullName>
    </submittedName>
</protein>
<reference evidence="2 3" key="1">
    <citation type="journal article" date="2024" name="Plant J.">
        <title>Genome sequences and population genomics reveal climatic adaptation and genomic divergence between two closely related sweetgum species.</title>
        <authorList>
            <person name="Xu W.Q."/>
            <person name="Ren C.Q."/>
            <person name="Zhang X.Y."/>
            <person name="Comes H.P."/>
            <person name="Liu X.H."/>
            <person name="Li Y.G."/>
            <person name="Kettle C.J."/>
            <person name="Jalonen R."/>
            <person name="Gaisberger H."/>
            <person name="Ma Y.Z."/>
            <person name="Qiu Y.X."/>
        </authorList>
    </citation>
    <scope>NUCLEOTIDE SEQUENCE [LARGE SCALE GENOMIC DNA]</scope>
    <source>
        <strain evidence="2">Hangzhou</strain>
    </source>
</reference>
<evidence type="ECO:0000313" key="3">
    <source>
        <dbReference type="Proteomes" id="UP001415857"/>
    </source>
</evidence>
<dbReference type="AlphaFoldDB" id="A0AAP0RUI8"/>
<dbReference type="GO" id="GO:0000977">
    <property type="term" value="F:RNA polymerase II transcription regulatory region sequence-specific DNA binding"/>
    <property type="evidence" value="ECO:0007669"/>
    <property type="project" value="TreeGrafter"/>
</dbReference>
<organism evidence="2 3">
    <name type="scientific">Liquidambar formosana</name>
    <name type="common">Formosan gum</name>
    <dbReference type="NCBI Taxonomy" id="63359"/>
    <lineage>
        <taxon>Eukaryota</taxon>
        <taxon>Viridiplantae</taxon>
        <taxon>Streptophyta</taxon>
        <taxon>Embryophyta</taxon>
        <taxon>Tracheophyta</taxon>
        <taxon>Spermatophyta</taxon>
        <taxon>Magnoliopsida</taxon>
        <taxon>eudicotyledons</taxon>
        <taxon>Gunneridae</taxon>
        <taxon>Pentapetalae</taxon>
        <taxon>Saxifragales</taxon>
        <taxon>Altingiaceae</taxon>
        <taxon>Liquidambar</taxon>
    </lineage>
</organism>
<feature type="coiled-coil region" evidence="1">
    <location>
        <begin position="64"/>
        <end position="141"/>
    </location>
</feature>
<evidence type="ECO:0000256" key="1">
    <source>
        <dbReference type="SAM" id="Coils"/>
    </source>
</evidence>
<accession>A0AAP0RUI8</accession>
<dbReference type="PANTHER" id="PTHR13935">
    <property type="entry name" value="ACHAETE-SCUTE TRANSCRIPTION FACTOR-RELATED"/>
    <property type="match status" value="1"/>
</dbReference>
<name>A0AAP0RUI8_LIQFO</name>
<proteinExistence type="predicted"/>
<dbReference type="GO" id="GO:0000981">
    <property type="term" value="F:DNA-binding transcription factor activity, RNA polymerase II-specific"/>
    <property type="evidence" value="ECO:0007669"/>
    <property type="project" value="TreeGrafter"/>
</dbReference>
<comment type="caution">
    <text evidence="2">The sequence shown here is derived from an EMBL/GenBank/DDBJ whole genome shotgun (WGS) entry which is preliminary data.</text>
</comment>
<dbReference type="InterPro" id="IPR015660">
    <property type="entry name" value="MASH1/Ascl1a-like"/>
</dbReference>
<dbReference type="GO" id="GO:0090575">
    <property type="term" value="C:RNA polymerase II transcription regulator complex"/>
    <property type="evidence" value="ECO:0007669"/>
    <property type="project" value="TreeGrafter"/>
</dbReference>
<keyword evidence="1" id="KW-0175">Coiled coil</keyword>